<dbReference type="GO" id="GO:0016636">
    <property type="term" value="F:oxidoreductase activity, acting on the CH-CH group of donors, iron-sulfur protein as acceptor"/>
    <property type="evidence" value="ECO:0007669"/>
    <property type="project" value="InterPro"/>
</dbReference>
<comment type="caution">
    <text evidence="3">The sequence shown here is derived from an EMBL/GenBank/DDBJ whole genome shotgun (WGS) entry which is preliminary data.</text>
</comment>
<dbReference type="GO" id="GO:0010024">
    <property type="term" value="P:phytochromobilin biosynthetic process"/>
    <property type="evidence" value="ECO:0007669"/>
    <property type="project" value="InterPro"/>
</dbReference>
<sequence>MWKTSVAGSDVTLLYSPFLEEMQNTLLHSFENVQDYPLPQFFARATSQKKPARIESWCYQCSVFRKIRLTYLDAGLAAQVFNAVWYPATNLELPILGVDFLSFGEKNILCVMDFQPLMTNQSYLDKYIKPLHPIRERYADLAGRMSGRFYDENRFFSKELLFGRFNSTKPVYERLFPAFREYLGLYIQLAMQSSSYVGGDEEETSRIWQLQCEYDRYSAEKDPAMGLFRSYFGSTWAQRFVYEFLFENSLYDNKTNERK</sequence>
<dbReference type="GO" id="GO:0050897">
    <property type="term" value="F:cobalt ion binding"/>
    <property type="evidence" value="ECO:0007669"/>
    <property type="project" value="InterPro"/>
</dbReference>
<evidence type="ECO:0000313" key="3">
    <source>
        <dbReference type="EMBL" id="KAK4528517.1"/>
    </source>
</evidence>
<keyword evidence="2" id="KW-0560">Oxidoreductase</keyword>
<proteinExistence type="inferred from homology"/>
<comment type="similarity">
    <text evidence="1">Belongs to the HY2 family.</text>
</comment>
<dbReference type="InterPro" id="IPR009249">
    <property type="entry name" value="Ferredoxin-dep_bilin_Rdtase"/>
</dbReference>
<dbReference type="PANTHER" id="PTHR34557">
    <property type="entry name" value="PHYTOCHROMOBILIN:FERREDOXIN OXIDOREDUCTASE, CHLOROPLASTIC"/>
    <property type="match status" value="1"/>
</dbReference>
<evidence type="ECO:0008006" key="5">
    <source>
        <dbReference type="Google" id="ProtNLM"/>
    </source>
</evidence>
<name>A0AAV9IM27_9RHOD</name>
<evidence type="ECO:0000313" key="4">
    <source>
        <dbReference type="Proteomes" id="UP001300502"/>
    </source>
</evidence>
<dbReference type="PANTHER" id="PTHR34557:SF1">
    <property type="entry name" value="PHYTOCHROMOBILIN:FERREDOXIN OXIDOREDUCTASE, CHLOROPLASTIC"/>
    <property type="match status" value="1"/>
</dbReference>
<dbReference type="Gene3D" id="3.40.1500.20">
    <property type="match status" value="1"/>
</dbReference>
<gene>
    <name evidence="3" type="ORF">GAYE_SCF59G6461</name>
</gene>
<dbReference type="Pfam" id="PF05996">
    <property type="entry name" value="Fe_bilin_red"/>
    <property type="match status" value="1"/>
</dbReference>
<protein>
    <recommendedName>
        <fullName evidence="5">15,16-dihydrobiliverdin:ferredoxin oxidoreductase</fullName>
    </recommendedName>
</protein>
<evidence type="ECO:0000256" key="1">
    <source>
        <dbReference type="ARBA" id="ARBA00006908"/>
    </source>
</evidence>
<dbReference type="NCBIfam" id="NF009720">
    <property type="entry name" value="PRK13247.1"/>
    <property type="match status" value="1"/>
</dbReference>
<dbReference type="EMBL" id="JANCYU010000065">
    <property type="protein sequence ID" value="KAK4528517.1"/>
    <property type="molecule type" value="Genomic_DNA"/>
</dbReference>
<dbReference type="Proteomes" id="UP001300502">
    <property type="component" value="Unassembled WGS sequence"/>
</dbReference>
<dbReference type="AlphaFoldDB" id="A0AAV9IM27"/>
<accession>A0AAV9IM27</accession>
<keyword evidence="4" id="KW-1185">Reference proteome</keyword>
<reference evidence="3 4" key="1">
    <citation type="submission" date="2022-07" db="EMBL/GenBank/DDBJ databases">
        <title>Genome-wide signatures of adaptation to extreme environments.</title>
        <authorList>
            <person name="Cho C.H."/>
            <person name="Yoon H.S."/>
        </authorList>
    </citation>
    <scope>NUCLEOTIDE SEQUENCE [LARGE SCALE GENOMIC DNA]</scope>
    <source>
        <strain evidence="3 4">108.79 E11</strain>
    </source>
</reference>
<organism evidence="3 4">
    <name type="scientific">Galdieria yellowstonensis</name>
    <dbReference type="NCBI Taxonomy" id="3028027"/>
    <lineage>
        <taxon>Eukaryota</taxon>
        <taxon>Rhodophyta</taxon>
        <taxon>Bangiophyceae</taxon>
        <taxon>Galdieriales</taxon>
        <taxon>Galdieriaceae</taxon>
        <taxon>Galdieria</taxon>
    </lineage>
</organism>
<evidence type="ECO:0000256" key="2">
    <source>
        <dbReference type="ARBA" id="ARBA00023002"/>
    </source>
</evidence>